<feature type="region of interest" description="Disordered" evidence="1">
    <location>
        <begin position="108"/>
        <end position="233"/>
    </location>
</feature>
<feature type="non-terminal residue" evidence="2">
    <location>
        <position position="1"/>
    </location>
</feature>
<evidence type="ECO:0000313" key="2">
    <source>
        <dbReference type="EMBL" id="GBN42965.1"/>
    </source>
</evidence>
<proteinExistence type="predicted"/>
<keyword evidence="3" id="KW-1185">Reference proteome</keyword>
<reference evidence="2 3" key="1">
    <citation type="journal article" date="2019" name="Sci. Rep.">
        <title>Orb-weaving spider Araneus ventricosus genome elucidates the spidroin gene catalogue.</title>
        <authorList>
            <person name="Kono N."/>
            <person name="Nakamura H."/>
            <person name="Ohtoshi R."/>
            <person name="Moran D.A.P."/>
            <person name="Shinohara A."/>
            <person name="Yoshida Y."/>
            <person name="Fujiwara M."/>
            <person name="Mori M."/>
            <person name="Tomita M."/>
            <person name="Arakawa K."/>
        </authorList>
    </citation>
    <scope>NUCLEOTIDE SEQUENCE [LARGE SCALE GENOMIC DNA]</scope>
</reference>
<evidence type="ECO:0000256" key="1">
    <source>
        <dbReference type="SAM" id="MobiDB-lite"/>
    </source>
</evidence>
<dbReference type="SUPFAM" id="SSF81995">
    <property type="entry name" value="beta-sandwich domain of Sec23/24"/>
    <property type="match status" value="1"/>
</dbReference>
<dbReference type="Proteomes" id="UP000499080">
    <property type="component" value="Unassembled WGS sequence"/>
</dbReference>
<feature type="compositionally biased region" description="Low complexity" evidence="1">
    <location>
        <begin position="209"/>
        <end position="229"/>
    </location>
</feature>
<sequence>VEEPNLGAIIWSQFRLLYRAGASPNGRGKNSTGDSPPHEKFVTSLSVRALLSSLRACCGARPGVLVALIISNVTLFYICRFNNSLGLSSLMRPAGQNMFQGVVQFRDPHQPNQQQQLQQQQQQLQQQQQQLQQQQGPPQRFPQQQPKPSMHPQHLPHPPSLSSSSSSSTDSSGGGGISGSATTPPNRRSRRRKSLLYQVLMSPLRKKSGSTNTLNTVGSGNNNNNNTSSQQRQGIPVSNLFSRYYSVGSVHAVTQFERIFFK</sequence>
<gene>
    <name evidence="2" type="ORF">AVEN_264865-2_1</name>
</gene>
<dbReference type="EMBL" id="BGPR01009896">
    <property type="protein sequence ID" value="GBN42965.1"/>
    <property type="molecule type" value="Genomic_DNA"/>
</dbReference>
<name>A0A4Y2NTQ4_ARAVE</name>
<accession>A0A4Y2NTQ4</accession>
<feature type="compositionally biased region" description="Low complexity" evidence="1">
    <location>
        <begin position="110"/>
        <end position="146"/>
    </location>
</feature>
<dbReference type="AlphaFoldDB" id="A0A4Y2NTQ4"/>
<comment type="caution">
    <text evidence="2">The sequence shown here is derived from an EMBL/GenBank/DDBJ whole genome shotgun (WGS) entry which is preliminary data.</text>
</comment>
<dbReference type="OrthoDB" id="6437734at2759"/>
<organism evidence="2 3">
    <name type="scientific">Araneus ventricosus</name>
    <name type="common">Orbweaver spider</name>
    <name type="synonym">Epeira ventricosa</name>
    <dbReference type="NCBI Taxonomy" id="182803"/>
    <lineage>
        <taxon>Eukaryota</taxon>
        <taxon>Metazoa</taxon>
        <taxon>Ecdysozoa</taxon>
        <taxon>Arthropoda</taxon>
        <taxon>Chelicerata</taxon>
        <taxon>Arachnida</taxon>
        <taxon>Araneae</taxon>
        <taxon>Araneomorphae</taxon>
        <taxon>Entelegynae</taxon>
        <taxon>Araneoidea</taxon>
        <taxon>Araneidae</taxon>
        <taxon>Araneus</taxon>
    </lineage>
</organism>
<evidence type="ECO:0000313" key="3">
    <source>
        <dbReference type="Proteomes" id="UP000499080"/>
    </source>
</evidence>
<feature type="compositionally biased region" description="Low complexity" evidence="1">
    <location>
        <begin position="160"/>
        <end position="171"/>
    </location>
</feature>
<protein>
    <submittedName>
        <fullName evidence="2">Uncharacterized protein</fullName>
    </submittedName>
</protein>